<gene>
    <name evidence="3" type="ORF">RND81_03G002900</name>
</gene>
<evidence type="ECO:0000256" key="1">
    <source>
        <dbReference type="SAM" id="Coils"/>
    </source>
</evidence>
<keyword evidence="4" id="KW-1185">Reference proteome</keyword>
<comment type="caution">
    <text evidence="3">The sequence shown here is derived from an EMBL/GenBank/DDBJ whole genome shotgun (WGS) entry which is preliminary data.</text>
</comment>
<dbReference type="PANTHER" id="PTHR35992">
    <property type="entry name" value="CYTOMATRIX PROTEIN-LIKE PROTEIN"/>
    <property type="match status" value="1"/>
</dbReference>
<evidence type="ECO:0000313" key="3">
    <source>
        <dbReference type="EMBL" id="KAK9739995.1"/>
    </source>
</evidence>
<keyword evidence="1" id="KW-0175">Coiled coil</keyword>
<dbReference type="Proteomes" id="UP001443914">
    <property type="component" value="Unassembled WGS sequence"/>
</dbReference>
<reference evidence="3" key="1">
    <citation type="submission" date="2024-03" db="EMBL/GenBank/DDBJ databases">
        <title>WGS assembly of Saponaria officinalis var. Norfolk2.</title>
        <authorList>
            <person name="Jenkins J."/>
            <person name="Shu S."/>
            <person name="Grimwood J."/>
            <person name="Barry K."/>
            <person name="Goodstein D."/>
            <person name="Schmutz J."/>
            <person name="Leebens-Mack J."/>
            <person name="Osbourn A."/>
        </authorList>
    </citation>
    <scope>NUCLEOTIDE SEQUENCE [LARGE SCALE GENOMIC DNA]</scope>
    <source>
        <strain evidence="3">JIC</strain>
    </source>
</reference>
<evidence type="ECO:0000313" key="4">
    <source>
        <dbReference type="Proteomes" id="UP001443914"/>
    </source>
</evidence>
<feature type="compositionally biased region" description="Polar residues" evidence="2">
    <location>
        <begin position="364"/>
        <end position="373"/>
    </location>
</feature>
<accession>A0AAW1M0I6</accession>
<dbReference type="AlphaFoldDB" id="A0AAW1M0I6"/>
<evidence type="ECO:0000256" key="2">
    <source>
        <dbReference type="SAM" id="MobiDB-lite"/>
    </source>
</evidence>
<feature type="compositionally biased region" description="Polar residues" evidence="2">
    <location>
        <begin position="383"/>
        <end position="396"/>
    </location>
</feature>
<feature type="coiled-coil region" evidence="1">
    <location>
        <begin position="27"/>
        <end position="54"/>
    </location>
</feature>
<protein>
    <submittedName>
        <fullName evidence="3">Uncharacterized protein</fullName>
    </submittedName>
</protein>
<feature type="compositionally biased region" description="Basic residues" evidence="2">
    <location>
        <begin position="305"/>
        <end position="314"/>
    </location>
</feature>
<dbReference type="EMBL" id="JBDFQZ010000003">
    <property type="protein sequence ID" value="KAK9739995.1"/>
    <property type="molecule type" value="Genomic_DNA"/>
</dbReference>
<name>A0AAW1M0I6_SAPOF</name>
<feature type="region of interest" description="Disordered" evidence="2">
    <location>
        <begin position="364"/>
        <end position="430"/>
    </location>
</feature>
<proteinExistence type="predicted"/>
<dbReference type="PANTHER" id="PTHR35992:SF1">
    <property type="entry name" value="CYTOMATRIX PROTEIN-LIKE PROTEIN"/>
    <property type="match status" value="1"/>
</dbReference>
<sequence length="450" mass="51268">MVTTRSKQQPQQEAPPTTDRQKWEIIFNALKQLLRKQQFQLDSLSQERNFVQQRLQIQQHAWDSDLFLLHSHISQLQTQLELSKLANLVHIAKSAFFLGSTQRDAFVYKHKLEDTVCELDDFKAWFDILSHRCPDQEDVAPDWLYEILRAKGGKVNSPGAASEQQCKMLEKEVDTLKREYEKLSLKNSSEVSSLRAEIKFAWNQYNEKESTLSNRLQAKNDEINKANEKITALLARLEQLQSLNSEKDQTVSILRESISRLEDEACQKDEMISRCNKELELLKSKRPIGIPTLKRCSAEPSPSSSKRRSSGRNLKRLDLKEGTASADLEPATTTLRDELNKLEAEANLKNGEIARLSKELNLLRSKTSGSTPVLSHRTREPSSSRLKSQVNGSSEGSAVPKEEASQLVSEKGGKRTKRKQEDVIGIEDTPRLFTSQFKIPKLKSQSPRTR</sequence>
<feature type="coiled-coil region" evidence="1">
    <location>
        <begin position="159"/>
        <end position="243"/>
    </location>
</feature>
<organism evidence="3 4">
    <name type="scientific">Saponaria officinalis</name>
    <name type="common">Common soapwort</name>
    <name type="synonym">Lychnis saponaria</name>
    <dbReference type="NCBI Taxonomy" id="3572"/>
    <lineage>
        <taxon>Eukaryota</taxon>
        <taxon>Viridiplantae</taxon>
        <taxon>Streptophyta</taxon>
        <taxon>Embryophyta</taxon>
        <taxon>Tracheophyta</taxon>
        <taxon>Spermatophyta</taxon>
        <taxon>Magnoliopsida</taxon>
        <taxon>eudicotyledons</taxon>
        <taxon>Gunneridae</taxon>
        <taxon>Pentapetalae</taxon>
        <taxon>Caryophyllales</taxon>
        <taxon>Caryophyllaceae</taxon>
        <taxon>Caryophylleae</taxon>
        <taxon>Saponaria</taxon>
    </lineage>
</organism>
<feature type="region of interest" description="Disordered" evidence="2">
    <location>
        <begin position="292"/>
        <end position="330"/>
    </location>
</feature>